<evidence type="ECO:0000259" key="2">
    <source>
        <dbReference type="Pfam" id="PF17517"/>
    </source>
</evidence>
<dbReference type="Proteomes" id="UP000005801">
    <property type="component" value="Unassembled WGS sequence"/>
</dbReference>
<dbReference type="PANTHER" id="PTHR46534:SF1">
    <property type="entry name" value="IGGFC-BINDING PROTEIN N-TERMINAL DOMAIN-CONTAINING PROTEIN"/>
    <property type="match status" value="1"/>
</dbReference>
<evidence type="ECO:0000313" key="3">
    <source>
        <dbReference type="EMBL" id="EDM81083.1"/>
    </source>
</evidence>
<keyword evidence="4" id="KW-1185">Reference proteome</keyword>
<accession>A6FZJ9</accession>
<dbReference type="eggNOG" id="COG3291">
    <property type="taxonomic scope" value="Bacteria"/>
</dbReference>
<feature type="region of interest" description="Disordered" evidence="1">
    <location>
        <begin position="12"/>
        <end position="56"/>
    </location>
</feature>
<proteinExistence type="predicted"/>
<feature type="compositionally biased region" description="Low complexity" evidence="1">
    <location>
        <begin position="34"/>
        <end position="47"/>
    </location>
</feature>
<feature type="domain" description="IgGFc-binding protein N-terminal" evidence="2">
    <location>
        <begin position="226"/>
        <end position="542"/>
    </location>
</feature>
<sequence>MPLLAALSLACPAPPAGDEADGADEVSEQDGEVSDSQSSAEASSDDSPTIICEPGDTRCDGPDTLEVCAATGLEWEPVPCEGYQQCESCFENTQGCVAACVGPCEKLKDTPSSEGCSFYATSMYQADTQLDPPPPDAIVVGNPQVDQPATVELYFAPEGSNIEALVEGPITLQPGESHVFLLPGELTEYYENTSMHRSGAVHHVTSDLPVVAYLHSPFEGSSTNGSSLLLPEHMMTGEYVVYGHSAYVTPSYFVVIALEHQTTVRWWPSVETAGDMLPLPYVEAGAMGEYTLNRFDNMRIDSSVKNMLPRCEQDLSGTVITADKPIWVVSAIRGLRIPFCSGEPIEGCSPPAKVDSACNRGSDFVQEQVIPLEYWGQLYVGPHSPLRGQELHYWRIYAGDPDVTVDVDPPQPGFPMTFAERGDWAELVVDNGTNLVFSGDGPFMPVQYVAGHHEADDRGSPAMVQMAPTEQFLDRYVFVTGYNYDEHYVQVIRTNDGQAVDLDGTPVEGWATVGDWQVANVLIEEGAHEIRSEGNFGIIQYGYSDFNGYADPSAGYGYPGGMKSELINIP</sequence>
<dbReference type="InterPro" id="IPR035234">
    <property type="entry name" value="IgGFc-bd_N"/>
</dbReference>
<feature type="compositionally biased region" description="Acidic residues" evidence="1">
    <location>
        <begin position="18"/>
        <end position="33"/>
    </location>
</feature>
<comment type="caution">
    <text evidence="3">The sequence shown here is derived from an EMBL/GenBank/DDBJ whole genome shotgun (WGS) entry which is preliminary data.</text>
</comment>
<evidence type="ECO:0000313" key="4">
    <source>
        <dbReference type="Proteomes" id="UP000005801"/>
    </source>
</evidence>
<dbReference type="PANTHER" id="PTHR46534">
    <property type="entry name" value="IGGFC_BINDING DOMAIN-CONTAINING PROTEIN"/>
    <property type="match status" value="1"/>
</dbReference>
<organism evidence="3 4">
    <name type="scientific">Plesiocystis pacifica SIR-1</name>
    <dbReference type="NCBI Taxonomy" id="391625"/>
    <lineage>
        <taxon>Bacteria</taxon>
        <taxon>Pseudomonadati</taxon>
        <taxon>Myxococcota</taxon>
        <taxon>Polyangia</taxon>
        <taxon>Nannocystales</taxon>
        <taxon>Nannocystaceae</taxon>
        <taxon>Plesiocystis</taxon>
    </lineage>
</organism>
<name>A6FZJ9_9BACT</name>
<dbReference type="EMBL" id="ABCS01000006">
    <property type="protein sequence ID" value="EDM81083.1"/>
    <property type="molecule type" value="Genomic_DNA"/>
</dbReference>
<dbReference type="Pfam" id="PF17517">
    <property type="entry name" value="IgGFc_binding"/>
    <property type="match status" value="1"/>
</dbReference>
<evidence type="ECO:0000256" key="1">
    <source>
        <dbReference type="SAM" id="MobiDB-lite"/>
    </source>
</evidence>
<reference evidence="3 4" key="1">
    <citation type="submission" date="2007-06" db="EMBL/GenBank/DDBJ databases">
        <authorList>
            <person name="Shimkets L."/>
            <person name="Ferriera S."/>
            <person name="Johnson J."/>
            <person name="Kravitz S."/>
            <person name="Beeson K."/>
            <person name="Sutton G."/>
            <person name="Rogers Y.-H."/>
            <person name="Friedman R."/>
            <person name="Frazier M."/>
            <person name="Venter J.C."/>
        </authorList>
    </citation>
    <scope>NUCLEOTIDE SEQUENCE [LARGE SCALE GENOMIC DNA]</scope>
    <source>
        <strain evidence="3 4">SIR-1</strain>
    </source>
</reference>
<dbReference type="STRING" id="391625.PPSIR1_25926"/>
<gene>
    <name evidence="3" type="ORF">PPSIR1_25926</name>
</gene>
<protein>
    <recommendedName>
        <fullName evidence="2">IgGFc-binding protein N-terminal domain-containing protein</fullName>
    </recommendedName>
</protein>
<dbReference type="AlphaFoldDB" id="A6FZJ9"/>